<organism evidence="1 2">
    <name type="scientific">Marilutibacter aestuarii</name>
    <dbReference type="NCBI Taxonomy" id="1706195"/>
    <lineage>
        <taxon>Bacteria</taxon>
        <taxon>Pseudomonadati</taxon>
        <taxon>Pseudomonadota</taxon>
        <taxon>Gammaproteobacteria</taxon>
        <taxon>Lysobacterales</taxon>
        <taxon>Lysobacteraceae</taxon>
        <taxon>Marilutibacter</taxon>
    </lineage>
</organism>
<reference evidence="1 2" key="1">
    <citation type="submission" date="2019-06" db="EMBL/GenBank/DDBJ databases">
        <title>Lysobacter alkalisoli sp. nov. isolated from saline soil.</title>
        <authorList>
            <person name="Sun J.-Q."/>
            <person name="Xu L."/>
        </authorList>
    </citation>
    <scope>NUCLEOTIDE SEQUENCE [LARGE SCALE GENOMIC DNA]</scope>
    <source>
        <strain evidence="1 2">JCM 31130</strain>
    </source>
</reference>
<keyword evidence="2" id="KW-1185">Reference proteome</keyword>
<evidence type="ECO:0000313" key="2">
    <source>
        <dbReference type="Proteomes" id="UP000318212"/>
    </source>
</evidence>
<dbReference type="AlphaFoldDB" id="A0A508AMA5"/>
<comment type="caution">
    <text evidence="1">The sequence shown here is derived from an EMBL/GenBank/DDBJ whole genome shotgun (WGS) entry which is preliminary data.</text>
</comment>
<dbReference type="EMBL" id="VICE01000014">
    <property type="protein sequence ID" value="TQD51250.1"/>
    <property type="molecule type" value="Genomic_DNA"/>
</dbReference>
<name>A0A508AMA5_9GAMM</name>
<accession>A0A508AMA5</accession>
<protein>
    <submittedName>
        <fullName evidence="1">Uncharacterized protein</fullName>
    </submittedName>
</protein>
<gene>
    <name evidence="1" type="ORF">FKV25_02120</name>
</gene>
<dbReference type="RefSeq" id="WP_141517140.1">
    <property type="nucleotide sequence ID" value="NZ_VICE01000014.1"/>
</dbReference>
<proteinExistence type="predicted"/>
<evidence type="ECO:0000313" key="1">
    <source>
        <dbReference type="EMBL" id="TQD51250.1"/>
    </source>
</evidence>
<sequence length="98" mass="10767">MLPEGFHWTKRSQYDEKGTAVVLGDVQVAMLLDRVDGGWIARLNSHWPVDAPLVTRRCQSKASGAAGIEQWVCRHEARLRAEAGALAKVAPHGRKLAP</sequence>
<dbReference type="OrthoDB" id="6001031at2"/>
<dbReference type="Proteomes" id="UP000318212">
    <property type="component" value="Unassembled WGS sequence"/>
</dbReference>